<keyword evidence="2" id="KW-1185">Reference proteome</keyword>
<evidence type="ECO:0000313" key="2">
    <source>
        <dbReference type="Proteomes" id="UP000308092"/>
    </source>
</evidence>
<protein>
    <submittedName>
        <fullName evidence="1">Uncharacterized protein</fullName>
    </submittedName>
</protein>
<evidence type="ECO:0000313" key="1">
    <source>
        <dbReference type="EMBL" id="THC91192.1"/>
    </source>
</evidence>
<comment type="caution">
    <text evidence="1">The sequence shown here is derived from an EMBL/GenBank/DDBJ whole genome shotgun (WGS) entry which is preliminary data.</text>
</comment>
<accession>A0A4S3J8I8</accession>
<dbReference type="Proteomes" id="UP000308092">
    <property type="component" value="Unassembled WGS sequence"/>
</dbReference>
<gene>
    <name evidence="1" type="ORF">EYZ11_009341</name>
</gene>
<name>A0A4S3J8I8_9EURO</name>
<dbReference type="EMBL" id="SOSA01000438">
    <property type="protein sequence ID" value="THC91192.1"/>
    <property type="molecule type" value="Genomic_DNA"/>
</dbReference>
<dbReference type="VEuPathDB" id="FungiDB:EYZ11_009341"/>
<proteinExistence type="predicted"/>
<sequence>MSQPVDLQNSGERLIVAAQRGRLQQRLLL</sequence>
<reference evidence="1 2" key="1">
    <citation type="submission" date="2019-03" db="EMBL/GenBank/DDBJ databases">
        <title>The genome sequence of a newly discovered highly antifungal drug resistant Aspergillus species, Aspergillus tanneri NIH 1004.</title>
        <authorList>
            <person name="Mounaud S."/>
            <person name="Singh I."/>
            <person name="Joardar V."/>
            <person name="Pakala S."/>
            <person name="Pakala S."/>
            <person name="Venepally P."/>
            <person name="Hoover J."/>
            <person name="Nierman W."/>
            <person name="Chung J."/>
            <person name="Losada L."/>
        </authorList>
    </citation>
    <scope>NUCLEOTIDE SEQUENCE [LARGE SCALE GENOMIC DNA]</scope>
    <source>
        <strain evidence="1 2">NIH1004</strain>
    </source>
</reference>
<dbReference type="AlphaFoldDB" id="A0A4S3J8I8"/>
<organism evidence="1 2">
    <name type="scientific">Aspergillus tanneri</name>
    <dbReference type="NCBI Taxonomy" id="1220188"/>
    <lineage>
        <taxon>Eukaryota</taxon>
        <taxon>Fungi</taxon>
        <taxon>Dikarya</taxon>
        <taxon>Ascomycota</taxon>
        <taxon>Pezizomycotina</taxon>
        <taxon>Eurotiomycetes</taxon>
        <taxon>Eurotiomycetidae</taxon>
        <taxon>Eurotiales</taxon>
        <taxon>Aspergillaceae</taxon>
        <taxon>Aspergillus</taxon>
        <taxon>Aspergillus subgen. Circumdati</taxon>
    </lineage>
</organism>